<reference evidence="2" key="1">
    <citation type="submission" date="2023-05" db="EMBL/GenBank/DDBJ databases">
        <title>Nepenthes gracilis genome sequencing.</title>
        <authorList>
            <person name="Fukushima K."/>
        </authorList>
    </citation>
    <scope>NUCLEOTIDE SEQUENCE</scope>
    <source>
        <strain evidence="2">SING2019-196</strain>
    </source>
</reference>
<dbReference type="AlphaFoldDB" id="A0AAD3SUU1"/>
<organism evidence="2 3">
    <name type="scientific">Nepenthes gracilis</name>
    <name type="common">Slender pitcher plant</name>
    <dbReference type="NCBI Taxonomy" id="150966"/>
    <lineage>
        <taxon>Eukaryota</taxon>
        <taxon>Viridiplantae</taxon>
        <taxon>Streptophyta</taxon>
        <taxon>Embryophyta</taxon>
        <taxon>Tracheophyta</taxon>
        <taxon>Spermatophyta</taxon>
        <taxon>Magnoliopsida</taxon>
        <taxon>eudicotyledons</taxon>
        <taxon>Gunneridae</taxon>
        <taxon>Pentapetalae</taxon>
        <taxon>Caryophyllales</taxon>
        <taxon>Nepenthaceae</taxon>
        <taxon>Nepenthes</taxon>
    </lineage>
</organism>
<sequence>MSPQSVDPHRENPSPFNPTASSPLSVACIASVSPLLVHPKGSMPLNSSEAFSVNPIPLEASIVNAASPLFMEQNLAYFGSRPSIESEDHA</sequence>
<proteinExistence type="predicted"/>
<keyword evidence="3" id="KW-1185">Reference proteome</keyword>
<evidence type="ECO:0000256" key="1">
    <source>
        <dbReference type="SAM" id="MobiDB-lite"/>
    </source>
</evidence>
<protein>
    <submittedName>
        <fullName evidence="2">Uncharacterized protein</fullName>
    </submittedName>
</protein>
<gene>
    <name evidence="2" type="ORF">Nepgr_018838</name>
</gene>
<evidence type="ECO:0000313" key="2">
    <source>
        <dbReference type="EMBL" id="GMH16997.1"/>
    </source>
</evidence>
<comment type="caution">
    <text evidence="2">The sequence shown here is derived from an EMBL/GenBank/DDBJ whole genome shotgun (WGS) entry which is preliminary data.</text>
</comment>
<name>A0AAD3SUU1_NEPGR</name>
<dbReference type="EMBL" id="BSYO01000017">
    <property type="protein sequence ID" value="GMH16997.1"/>
    <property type="molecule type" value="Genomic_DNA"/>
</dbReference>
<accession>A0AAD3SUU1</accession>
<evidence type="ECO:0000313" key="3">
    <source>
        <dbReference type="Proteomes" id="UP001279734"/>
    </source>
</evidence>
<feature type="region of interest" description="Disordered" evidence="1">
    <location>
        <begin position="1"/>
        <end position="22"/>
    </location>
</feature>
<dbReference type="Proteomes" id="UP001279734">
    <property type="component" value="Unassembled WGS sequence"/>
</dbReference>